<proteinExistence type="predicted"/>
<name>A0AAE1EHC2_PETCI</name>
<feature type="binding site" description="axial binding residue" evidence="6">
    <location>
        <position position="556"/>
    </location>
    <ligand>
        <name>heme b</name>
        <dbReference type="ChEBI" id="CHEBI:60344"/>
    </ligand>
    <ligandPart>
        <name>Fe</name>
        <dbReference type="ChEBI" id="CHEBI:18248"/>
    </ligandPart>
</feature>
<evidence type="ECO:0000256" key="1">
    <source>
        <dbReference type="ARBA" id="ARBA00004613"/>
    </source>
</evidence>
<accession>A0AAE1EHC2</accession>
<dbReference type="AlphaFoldDB" id="A0AAE1EHC2"/>
<dbReference type="GO" id="GO:0006979">
    <property type="term" value="P:response to oxidative stress"/>
    <property type="evidence" value="ECO:0007669"/>
    <property type="project" value="InterPro"/>
</dbReference>
<dbReference type="GO" id="GO:0004601">
    <property type="term" value="F:peroxidase activity"/>
    <property type="evidence" value="ECO:0007669"/>
    <property type="project" value="UniProtKB-KW"/>
</dbReference>
<protein>
    <recommendedName>
        <fullName evidence="10">Peroxidase</fullName>
    </recommendedName>
</protein>
<dbReference type="Pfam" id="PF03098">
    <property type="entry name" value="An_peroxidase"/>
    <property type="match status" value="1"/>
</dbReference>
<dbReference type="FunFam" id="1.10.640.10:FF:000003">
    <property type="entry name" value="chorion peroxidase"/>
    <property type="match status" value="1"/>
</dbReference>
<dbReference type="CDD" id="cd09823">
    <property type="entry name" value="peroxinectin_like"/>
    <property type="match status" value="1"/>
</dbReference>
<evidence type="ECO:0000256" key="2">
    <source>
        <dbReference type="ARBA" id="ARBA00022525"/>
    </source>
</evidence>
<keyword evidence="9" id="KW-1185">Reference proteome</keyword>
<dbReference type="Proteomes" id="UP001286313">
    <property type="component" value="Unassembled WGS sequence"/>
</dbReference>
<keyword evidence="6" id="KW-0408">Iron</keyword>
<keyword evidence="4 7" id="KW-0732">Signal</keyword>
<dbReference type="SUPFAM" id="SSF48113">
    <property type="entry name" value="Heme-dependent peroxidases"/>
    <property type="match status" value="1"/>
</dbReference>
<evidence type="ECO:0000313" key="8">
    <source>
        <dbReference type="EMBL" id="KAK3852342.1"/>
    </source>
</evidence>
<dbReference type="InterPro" id="IPR019791">
    <property type="entry name" value="Haem_peroxidase_animal"/>
</dbReference>
<feature type="chain" id="PRO_5042184303" description="Peroxidase" evidence="7">
    <location>
        <begin position="26"/>
        <end position="796"/>
    </location>
</feature>
<dbReference type="GO" id="GO:0020037">
    <property type="term" value="F:heme binding"/>
    <property type="evidence" value="ECO:0007669"/>
    <property type="project" value="InterPro"/>
</dbReference>
<reference evidence="8" key="1">
    <citation type="submission" date="2023-10" db="EMBL/GenBank/DDBJ databases">
        <title>Genome assemblies of two species of porcelain crab, Petrolisthes cinctipes and Petrolisthes manimaculis (Anomura: Porcellanidae).</title>
        <authorList>
            <person name="Angst P."/>
        </authorList>
    </citation>
    <scope>NUCLEOTIDE SEQUENCE</scope>
    <source>
        <strain evidence="8">PB745_01</strain>
        <tissue evidence="8">Gill</tissue>
    </source>
</reference>
<evidence type="ECO:0008006" key="10">
    <source>
        <dbReference type="Google" id="ProtNLM"/>
    </source>
</evidence>
<dbReference type="GO" id="GO:0005576">
    <property type="term" value="C:extracellular region"/>
    <property type="evidence" value="ECO:0007669"/>
    <property type="project" value="UniProtKB-SubCell"/>
</dbReference>
<keyword evidence="3" id="KW-0575">Peroxidase</keyword>
<evidence type="ECO:0000256" key="5">
    <source>
        <dbReference type="ARBA" id="ARBA00023180"/>
    </source>
</evidence>
<dbReference type="Gene3D" id="1.10.640.10">
    <property type="entry name" value="Haem peroxidase domain superfamily, animal type"/>
    <property type="match status" value="1"/>
</dbReference>
<dbReference type="InterPro" id="IPR037120">
    <property type="entry name" value="Haem_peroxidase_sf_animal"/>
</dbReference>
<evidence type="ECO:0000256" key="6">
    <source>
        <dbReference type="PIRSR" id="PIRSR619791-2"/>
    </source>
</evidence>
<evidence type="ECO:0000256" key="3">
    <source>
        <dbReference type="ARBA" id="ARBA00022559"/>
    </source>
</evidence>
<keyword evidence="3" id="KW-0560">Oxidoreductase</keyword>
<comment type="caution">
    <text evidence="8">The sequence shown here is derived from an EMBL/GenBank/DDBJ whole genome shotgun (WGS) entry which is preliminary data.</text>
</comment>
<dbReference type="InterPro" id="IPR010255">
    <property type="entry name" value="Haem_peroxidase_sf"/>
</dbReference>
<dbReference type="PROSITE" id="PS50292">
    <property type="entry name" value="PEROXIDASE_3"/>
    <property type="match status" value="1"/>
</dbReference>
<keyword evidence="2" id="KW-0964">Secreted</keyword>
<dbReference type="GO" id="GO:0046872">
    <property type="term" value="F:metal ion binding"/>
    <property type="evidence" value="ECO:0007669"/>
    <property type="project" value="UniProtKB-KW"/>
</dbReference>
<gene>
    <name evidence="8" type="ORF">Pcinc_041064</name>
</gene>
<evidence type="ECO:0000256" key="4">
    <source>
        <dbReference type="ARBA" id="ARBA00022729"/>
    </source>
</evidence>
<comment type="subcellular location">
    <subcellularLocation>
        <location evidence="1">Secreted</location>
    </subcellularLocation>
</comment>
<dbReference type="PANTHER" id="PTHR11475">
    <property type="entry name" value="OXIDASE/PEROXIDASE"/>
    <property type="match status" value="1"/>
</dbReference>
<keyword evidence="6" id="KW-0349">Heme</keyword>
<dbReference type="PANTHER" id="PTHR11475:SF4">
    <property type="entry name" value="CHORION PEROXIDASE"/>
    <property type="match status" value="1"/>
</dbReference>
<keyword evidence="5" id="KW-0325">Glycoprotein</keyword>
<organism evidence="8 9">
    <name type="scientific">Petrolisthes cinctipes</name>
    <name type="common">Flat porcelain crab</name>
    <dbReference type="NCBI Taxonomy" id="88211"/>
    <lineage>
        <taxon>Eukaryota</taxon>
        <taxon>Metazoa</taxon>
        <taxon>Ecdysozoa</taxon>
        <taxon>Arthropoda</taxon>
        <taxon>Crustacea</taxon>
        <taxon>Multicrustacea</taxon>
        <taxon>Malacostraca</taxon>
        <taxon>Eumalacostraca</taxon>
        <taxon>Eucarida</taxon>
        <taxon>Decapoda</taxon>
        <taxon>Pleocyemata</taxon>
        <taxon>Anomura</taxon>
        <taxon>Galatheoidea</taxon>
        <taxon>Porcellanidae</taxon>
        <taxon>Petrolisthes</taxon>
    </lineage>
</organism>
<sequence length="796" mass="89643">MNLPLCSTTLLTLALVVMVVVVVEGILRPGSALYQCRDPLQRMEIQEEDSPMDPLTFMDWPLKDGSWYHNKWNDHETRLSASNTSPETPSSVWANRHPEPLPHITHTATRVRMHFLAYETGLQNYQKQVELEAVLKEKNILLPVRSPAYTHHGRFRGTTATTNSLTRTKLGYIQDYTTRALVNRLGLESAATKSDLQFVDMADPRCVQKTTNLTCNPNAPFRTADGTCNNIDNPTWGASFTPFRRVAPHNYADGVSEMSVAQDGTALPGPRFISTSVNVGDENDIAPRHCLNILHMTFGQFVDHDITLAVPTTMIANDGSRVPIECCSAEVLSDPSMKHPACAPIAIPEDDHLYSSSNQTCLEFVRSAPADTDTHGPREQMNEVTHYLDVSQVYGSDTEATNLLRTGFGGLLLVTHHHHLSYPHHLPSPQHPHLTLITPSIPLLPSPGDERVNEQILLTLVHTTWLREHNRIARTLMELNPSWNDERLFQEARRIVVAETQHIAYNEFLPNVIGTPIMRDLELLPRLHGLQSTDYDPSLSPSISNEFATAAYRFGHSQIPDSINEGSSKIVSRSRELNSVLFNPFLLYEDGFEKGLLQGVTTQRPMRVDIGFTNQITGTLFRGETPFGLDLVAINLQRGRDHGLGTYMTVREACGLPRVTSYTDLAPFMYAYELRRLREVYSRVEDIELFVGGLSERPVIGGQVGPTFACILSDQFLRLKRGDRFWYEYRDSPNPFTRDQLRAIHRASMARVLCDNHPCIDSTQRWPLNIPSSFNPIISCNATDEFPKLDLSFWKE</sequence>
<evidence type="ECO:0000256" key="7">
    <source>
        <dbReference type="SAM" id="SignalP"/>
    </source>
</evidence>
<dbReference type="EMBL" id="JAWQEG010007468">
    <property type="protein sequence ID" value="KAK3852342.1"/>
    <property type="molecule type" value="Genomic_DNA"/>
</dbReference>
<feature type="signal peptide" evidence="7">
    <location>
        <begin position="1"/>
        <end position="25"/>
    </location>
</feature>
<dbReference type="PRINTS" id="PR00457">
    <property type="entry name" value="ANPEROXIDASE"/>
</dbReference>
<evidence type="ECO:0000313" key="9">
    <source>
        <dbReference type="Proteomes" id="UP001286313"/>
    </source>
</evidence>
<keyword evidence="6" id="KW-0479">Metal-binding</keyword>